<dbReference type="Proteomes" id="UP000593567">
    <property type="component" value="Unassembled WGS sequence"/>
</dbReference>
<organism evidence="2 3">
    <name type="scientific">Bugula neritina</name>
    <name type="common">Brown bryozoan</name>
    <name type="synonym">Sertularia neritina</name>
    <dbReference type="NCBI Taxonomy" id="10212"/>
    <lineage>
        <taxon>Eukaryota</taxon>
        <taxon>Metazoa</taxon>
        <taxon>Spiralia</taxon>
        <taxon>Lophotrochozoa</taxon>
        <taxon>Bryozoa</taxon>
        <taxon>Gymnolaemata</taxon>
        <taxon>Cheilostomatida</taxon>
        <taxon>Flustrina</taxon>
        <taxon>Buguloidea</taxon>
        <taxon>Bugulidae</taxon>
        <taxon>Bugula</taxon>
    </lineage>
</organism>
<name>A0A7J7JLD5_BUGNE</name>
<dbReference type="EMBL" id="VXIV02002330">
    <property type="protein sequence ID" value="KAF6026178.1"/>
    <property type="molecule type" value="Genomic_DNA"/>
</dbReference>
<keyword evidence="3" id="KW-1185">Reference proteome</keyword>
<feature type="transmembrane region" description="Helical" evidence="1">
    <location>
        <begin position="54"/>
        <end position="79"/>
    </location>
</feature>
<sequence length="141" mass="15682">MDSGRCIIVSVLYFRVWNLNPLYQPDRREAFYFVGSHPMPSQVMQQKESQGHSWLMFALGIGIGVGVGLGVGVVMAATIPSAKVAAVTYKCPVPSHFYEIMSRYYPIKTGVSSASNKQLYVHTVYYLRDCLGVRTVNNLIA</sequence>
<gene>
    <name evidence="2" type="ORF">EB796_015511</name>
</gene>
<evidence type="ECO:0000313" key="2">
    <source>
        <dbReference type="EMBL" id="KAF6026178.1"/>
    </source>
</evidence>
<keyword evidence="1" id="KW-0812">Transmembrane</keyword>
<reference evidence="2" key="1">
    <citation type="submission" date="2020-06" db="EMBL/GenBank/DDBJ databases">
        <title>Draft genome of Bugula neritina, a colonial animal packing powerful symbionts and potential medicines.</title>
        <authorList>
            <person name="Rayko M."/>
        </authorList>
    </citation>
    <scope>NUCLEOTIDE SEQUENCE [LARGE SCALE GENOMIC DNA]</scope>
    <source>
        <strain evidence="2">Kwan_BN1</strain>
    </source>
</reference>
<protein>
    <submittedName>
        <fullName evidence="2">Uncharacterized protein</fullName>
    </submittedName>
</protein>
<proteinExistence type="predicted"/>
<keyword evidence="1" id="KW-0472">Membrane</keyword>
<dbReference type="AlphaFoldDB" id="A0A7J7JLD5"/>
<accession>A0A7J7JLD5</accession>
<keyword evidence="1" id="KW-1133">Transmembrane helix</keyword>
<evidence type="ECO:0000256" key="1">
    <source>
        <dbReference type="SAM" id="Phobius"/>
    </source>
</evidence>
<evidence type="ECO:0000313" key="3">
    <source>
        <dbReference type="Proteomes" id="UP000593567"/>
    </source>
</evidence>
<comment type="caution">
    <text evidence="2">The sequence shown here is derived from an EMBL/GenBank/DDBJ whole genome shotgun (WGS) entry which is preliminary data.</text>
</comment>